<comment type="caution">
    <text evidence="1">The sequence shown here is derived from an EMBL/GenBank/DDBJ whole genome shotgun (WGS) entry which is preliminary data.</text>
</comment>
<reference evidence="2" key="1">
    <citation type="submission" date="2019-01" db="EMBL/GenBank/DDBJ databases">
        <title>Cytophagaceae bacterium strain CAR-16.</title>
        <authorList>
            <person name="Chen W.-M."/>
        </authorList>
    </citation>
    <scope>NUCLEOTIDE SEQUENCE [LARGE SCALE GENOMIC DNA]</scope>
    <source>
        <strain evidence="2">LLJ-11</strain>
    </source>
</reference>
<dbReference type="Proteomes" id="UP000290283">
    <property type="component" value="Unassembled WGS sequence"/>
</dbReference>
<protein>
    <submittedName>
        <fullName evidence="1">Uncharacterized protein</fullName>
    </submittedName>
</protein>
<dbReference type="EMBL" id="SBKO01000005">
    <property type="protein sequence ID" value="RXR17348.1"/>
    <property type="molecule type" value="Genomic_DNA"/>
</dbReference>
<evidence type="ECO:0000313" key="2">
    <source>
        <dbReference type="Proteomes" id="UP000290283"/>
    </source>
</evidence>
<evidence type="ECO:0000313" key="1">
    <source>
        <dbReference type="EMBL" id="RXR17348.1"/>
    </source>
</evidence>
<dbReference type="AlphaFoldDB" id="A0A4Q1K3M4"/>
<accession>A0A4Q1K3M4</accession>
<dbReference type="OrthoDB" id="1377358at2"/>
<organism evidence="1 2">
    <name type="scientific">Flavobacterium amnicola</name>
    <dbReference type="NCBI Taxonomy" id="2506422"/>
    <lineage>
        <taxon>Bacteria</taxon>
        <taxon>Pseudomonadati</taxon>
        <taxon>Bacteroidota</taxon>
        <taxon>Flavobacteriia</taxon>
        <taxon>Flavobacteriales</taxon>
        <taxon>Flavobacteriaceae</taxon>
        <taxon>Flavobacterium</taxon>
    </lineage>
</organism>
<proteinExistence type="predicted"/>
<dbReference type="RefSeq" id="WP_129436466.1">
    <property type="nucleotide sequence ID" value="NZ_SBKO01000005.1"/>
</dbReference>
<gene>
    <name evidence="1" type="ORF">EQG63_11205</name>
</gene>
<keyword evidence="2" id="KW-1185">Reference proteome</keyword>
<sequence length="241" mass="28090">MIISKDSYLRRPPKKLNAKQASTFNAITYSVDICNISYERLHLNLLNIEENLKTKKYIYSEFFLDAWSIINSSTVFLNLITRHFKEIDNSDLIEIKKAKKIRNTNQHLDERVEEVFMLKNLPIYGSLSWRHNLSSPDECNLILLSAGIFTHHDTFDTYLSPGISSGKEIENIMLRSVERKKNDFEDLSVCLDKLIEELKVFVLKLEAIFTEQIEREEGTNDVERHGSNIFILFPRVKVTES</sequence>
<name>A0A4Q1K3M4_9FLAO</name>